<evidence type="ECO:0008006" key="3">
    <source>
        <dbReference type="Google" id="ProtNLM"/>
    </source>
</evidence>
<proteinExistence type="predicted"/>
<dbReference type="EMBL" id="AAMD01000271">
    <property type="protein sequence ID" value="EAU62117.1"/>
    <property type="molecule type" value="Genomic_DNA"/>
</dbReference>
<name>Q08NQ6_STIAD</name>
<sequence length="88" mass="9435">TGADGRNVVLRAPNQISLLPEGKDRGPVLTLKATARWDLGAVAGMLAEVFYVRDPNQTLYVDDATGQGDFVLQPPDAVGVNLLIQARF</sequence>
<feature type="non-terminal residue" evidence="1">
    <location>
        <position position="1"/>
    </location>
</feature>
<organism evidence="1 2">
    <name type="scientific">Stigmatella aurantiaca (strain DW4/3-1)</name>
    <dbReference type="NCBI Taxonomy" id="378806"/>
    <lineage>
        <taxon>Bacteria</taxon>
        <taxon>Pseudomonadati</taxon>
        <taxon>Myxococcota</taxon>
        <taxon>Myxococcia</taxon>
        <taxon>Myxococcales</taxon>
        <taxon>Cystobacterineae</taxon>
        <taxon>Archangiaceae</taxon>
        <taxon>Stigmatella</taxon>
    </lineage>
</organism>
<dbReference type="Proteomes" id="UP000032702">
    <property type="component" value="Unassembled WGS sequence"/>
</dbReference>
<reference evidence="1 2" key="1">
    <citation type="submission" date="2006-04" db="EMBL/GenBank/DDBJ databases">
        <authorList>
            <person name="Nierman W.C."/>
        </authorList>
    </citation>
    <scope>NUCLEOTIDE SEQUENCE [LARGE SCALE GENOMIC DNA]</scope>
    <source>
        <strain evidence="1 2">DW4/3-1</strain>
    </source>
</reference>
<gene>
    <name evidence="1" type="ORF">STIAU_5869</name>
</gene>
<accession>Q08NQ6</accession>
<dbReference type="AlphaFoldDB" id="Q08NQ6"/>
<evidence type="ECO:0000313" key="1">
    <source>
        <dbReference type="EMBL" id="EAU62117.1"/>
    </source>
</evidence>
<comment type="caution">
    <text evidence="1">The sequence shown here is derived from an EMBL/GenBank/DDBJ whole genome shotgun (WGS) entry which is preliminary data.</text>
</comment>
<protein>
    <recommendedName>
        <fullName evidence="3">TonB-dependent receptor</fullName>
    </recommendedName>
</protein>
<evidence type="ECO:0000313" key="2">
    <source>
        <dbReference type="Proteomes" id="UP000032702"/>
    </source>
</evidence>